<organism evidence="3 4">
    <name type="scientific">Rhodopseudomonas palustris</name>
    <dbReference type="NCBI Taxonomy" id="1076"/>
    <lineage>
        <taxon>Bacteria</taxon>
        <taxon>Pseudomonadati</taxon>
        <taxon>Pseudomonadota</taxon>
        <taxon>Alphaproteobacteria</taxon>
        <taxon>Hyphomicrobiales</taxon>
        <taxon>Nitrobacteraceae</taxon>
        <taxon>Rhodopseudomonas</taxon>
    </lineage>
</organism>
<dbReference type="RefSeq" id="WP_044409638.1">
    <property type="nucleotide sequence ID" value="NZ_JXXE01000198.1"/>
</dbReference>
<evidence type="ECO:0000256" key="2">
    <source>
        <dbReference type="SAM" id="Phobius"/>
    </source>
</evidence>
<reference evidence="3 4" key="1">
    <citation type="submission" date="2014-11" db="EMBL/GenBank/DDBJ databases">
        <title>Genomics and ecophysiology of heterotrophic nitrogen fixing bacteria isolated from estuarine surface water.</title>
        <authorList>
            <person name="Bentzon-Tilia M."/>
            <person name="Severin I."/>
            <person name="Hansen L.H."/>
            <person name="Riemann L."/>
        </authorList>
    </citation>
    <scope>NUCLEOTIDE SEQUENCE [LARGE SCALE GENOMIC DNA]</scope>
    <source>
        <strain evidence="3 4">BAL398</strain>
    </source>
</reference>
<evidence type="ECO:0000313" key="4">
    <source>
        <dbReference type="Proteomes" id="UP000032515"/>
    </source>
</evidence>
<keyword evidence="2" id="KW-1133">Transmembrane helix</keyword>
<evidence type="ECO:0000256" key="1">
    <source>
        <dbReference type="SAM" id="MobiDB-lite"/>
    </source>
</evidence>
<keyword evidence="2" id="KW-0812">Transmembrane</keyword>
<evidence type="ECO:0000313" key="3">
    <source>
        <dbReference type="EMBL" id="KIZ44139.1"/>
    </source>
</evidence>
<feature type="region of interest" description="Disordered" evidence="1">
    <location>
        <begin position="84"/>
        <end position="105"/>
    </location>
</feature>
<protein>
    <submittedName>
        <fullName evidence="3">Uncharacterized protein</fullName>
    </submittedName>
</protein>
<comment type="caution">
    <text evidence="3">The sequence shown here is derived from an EMBL/GenBank/DDBJ whole genome shotgun (WGS) entry which is preliminary data.</text>
</comment>
<feature type="transmembrane region" description="Helical" evidence="2">
    <location>
        <begin position="30"/>
        <end position="49"/>
    </location>
</feature>
<feature type="transmembrane region" description="Helical" evidence="2">
    <location>
        <begin position="55"/>
        <end position="73"/>
    </location>
</feature>
<dbReference type="EMBL" id="JXXE01000198">
    <property type="protein sequence ID" value="KIZ44139.1"/>
    <property type="molecule type" value="Genomic_DNA"/>
</dbReference>
<proteinExistence type="predicted"/>
<dbReference type="Proteomes" id="UP000032515">
    <property type="component" value="Unassembled WGS sequence"/>
</dbReference>
<accession>A0A0D7ETH0</accession>
<dbReference type="AlphaFoldDB" id="A0A0D7ETH0"/>
<feature type="compositionally biased region" description="Basic residues" evidence="1">
    <location>
        <begin position="90"/>
        <end position="105"/>
    </location>
</feature>
<dbReference type="OrthoDB" id="8479738at2"/>
<sequence>MSLLIQGFYAVPVVGWMAKDAVKGHSDAKYYFGFNAAVILVGLTYFIGYPFVICVALAGAAAALVGLIVLTSFDAMGRPPEKISEDARRARNKAARAARKVRQRA</sequence>
<name>A0A0D7ETH0_RHOPL</name>
<gene>
    <name evidence="3" type="ORF">OO17_10255</name>
</gene>
<keyword evidence="2" id="KW-0472">Membrane</keyword>
<dbReference type="PATRIC" id="fig|1076.23.peg.1435"/>